<dbReference type="EMBL" id="JAACXV010014518">
    <property type="protein sequence ID" value="KAF7266683.1"/>
    <property type="molecule type" value="Genomic_DNA"/>
</dbReference>
<dbReference type="AlphaFoldDB" id="A0A834M0V4"/>
<sequence>METTSTIEYTEKCGIPNKTNVLRRTVAIKRRYARNQSQDDDNDDFLEQYEGELSNSGEPDAKKIHMESHYELEDDIDLLGSDSDESEVDLSEIELLEGDLDEFISSIPSDLDESELLADDFNGSKLFPMN</sequence>
<name>A0A834M0V4_RHYFE</name>
<keyword evidence="2" id="KW-1185">Reference proteome</keyword>
<reference evidence="1" key="1">
    <citation type="submission" date="2020-08" db="EMBL/GenBank/DDBJ databases">
        <title>Genome sequencing and assembly of the red palm weevil Rhynchophorus ferrugineus.</title>
        <authorList>
            <person name="Dias G.B."/>
            <person name="Bergman C.M."/>
            <person name="Manee M."/>
        </authorList>
    </citation>
    <scope>NUCLEOTIDE SEQUENCE</scope>
    <source>
        <strain evidence="1">AA-2017</strain>
        <tissue evidence="1">Whole larva</tissue>
    </source>
</reference>
<protein>
    <submittedName>
        <fullName evidence="1">Uncharacterized protein</fullName>
    </submittedName>
</protein>
<evidence type="ECO:0000313" key="2">
    <source>
        <dbReference type="Proteomes" id="UP000625711"/>
    </source>
</evidence>
<accession>A0A834M0V4</accession>
<evidence type="ECO:0000313" key="1">
    <source>
        <dbReference type="EMBL" id="KAF7266683.1"/>
    </source>
</evidence>
<dbReference type="Proteomes" id="UP000625711">
    <property type="component" value="Unassembled WGS sequence"/>
</dbReference>
<gene>
    <name evidence="1" type="ORF">GWI33_020015</name>
</gene>
<comment type="caution">
    <text evidence="1">The sequence shown here is derived from an EMBL/GenBank/DDBJ whole genome shotgun (WGS) entry which is preliminary data.</text>
</comment>
<organism evidence="1 2">
    <name type="scientific">Rhynchophorus ferrugineus</name>
    <name type="common">Red palm weevil</name>
    <name type="synonym">Curculio ferrugineus</name>
    <dbReference type="NCBI Taxonomy" id="354439"/>
    <lineage>
        <taxon>Eukaryota</taxon>
        <taxon>Metazoa</taxon>
        <taxon>Ecdysozoa</taxon>
        <taxon>Arthropoda</taxon>
        <taxon>Hexapoda</taxon>
        <taxon>Insecta</taxon>
        <taxon>Pterygota</taxon>
        <taxon>Neoptera</taxon>
        <taxon>Endopterygota</taxon>
        <taxon>Coleoptera</taxon>
        <taxon>Polyphaga</taxon>
        <taxon>Cucujiformia</taxon>
        <taxon>Curculionidae</taxon>
        <taxon>Dryophthorinae</taxon>
        <taxon>Rhynchophorus</taxon>
    </lineage>
</organism>
<proteinExistence type="predicted"/>